<protein>
    <submittedName>
        <fullName evidence="1">Uncharacterized protein</fullName>
    </submittedName>
</protein>
<reference evidence="1" key="1">
    <citation type="submission" date="2021-05" db="EMBL/GenBank/DDBJ databases">
        <authorList>
            <person name="Alioto T."/>
            <person name="Alioto T."/>
            <person name="Gomez Garrido J."/>
        </authorList>
    </citation>
    <scope>NUCLEOTIDE SEQUENCE</scope>
</reference>
<evidence type="ECO:0000313" key="1">
    <source>
        <dbReference type="EMBL" id="CAG6742388.1"/>
    </source>
</evidence>
<dbReference type="EMBL" id="HBUF01435161">
    <property type="protein sequence ID" value="CAG6742388.1"/>
    <property type="molecule type" value="Transcribed_RNA"/>
</dbReference>
<sequence length="106" mass="11727">MSKAFSLSVFSSIVSSNAMNLNSSSTSRLSTSTPSRLCSNGSCAVSVVTCHQIRSSTCGILSLLMIHWRSSQYLQLPFCRSEGKTSCRLTLYKTLRLSLRTYRQSM</sequence>
<name>A0A8D8Z7E5_9HEMI</name>
<proteinExistence type="predicted"/>
<dbReference type="EMBL" id="HBUF01435162">
    <property type="protein sequence ID" value="CAG6742390.1"/>
    <property type="molecule type" value="Transcribed_RNA"/>
</dbReference>
<organism evidence="1">
    <name type="scientific">Cacopsylla melanoneura</name>
    <dbReference type="NCBI Taxonomy" id="428564"/>
    <lineage>
        <taxon>Eukaryota</taxon>
        <taxon>Metazoa</taxon>
        <taxon>Ecdysozoa</taxon>
        <taxon>Arthropoda</taxon>
        <taxon>Hexapoda</taxon>
        <taxon>Insecta</taxon>
        <taxon>Pterygota</taxon>
        <taxon>Neoptera</taxon>
        <taxon>Paraneoptera</taxon>
        <taxon>Hemiptera</taxon>
        <taxon>Sternorrhyncha</taxon>
        <taxon>Psylloidea</taxon>
        <taxon>Psyllidae</taxon>
        <taxon>Psyllinae</taxon>
        <taxon>Cacopsylla</taxon>
    </lineage>
</organism>
<dbReference type="AlphaFoldDB" id="A0A8D8Z7E5"/>
<accession>A0A8D8Z7E5</accession>